<dbReference type="GO" id="GO:0005509">
    <property type="term" value="F:calcium ion binding"/>
    <property type="evidence" value="ECO:0007669"/>
    <property type="project" value="InterPro"/>
</dbReference>
<dbReference type="VEuPathDB" id="AmoebaDB:NfTy_060260"/>
<gene>
    <name evidence="6" type="ORF">FDP41_003287</name>
</gene>
<proteinExistence type="predicted"/>
<evidence type="ECO:0000259" key="5">
    <source>
        <dbReference type="PROSITE" id="PS50222"/>
    </source>
</evidence>
<dbReference type="GeneID" id="68110505"/>
<dbReference type="PROSITE" id="PS50222">
    <property type="entry name" value="EF_HAND_2"/>
    <property type="match status" value="3"/>
</dbReference>
<organism evidence="6 7">
    <name type="scientific">Naegleria fowleri</name>
    <name type="common">Brain eating amoeba</name>
    <dbReference type="NCBI Taxonomy" id="5763"/>
    <lineage>
        <taxon>Eukaryota</taxon>
        <taxon>Discoba</taxon>
        <taxon>Heterolobosea</taxon>
        <taxon>Tetramitia</taxon>
        <taxon>Eutetramitia</taxon>
        <taxon>Vahlkampfiidae</taxon>
        <taxon>Naegleria</taxon>
    </lineage>
</organism>
<name>A0A6A5BX93_NAEFO</name>
<reference evidence="6 7" key="1">
    <citation type="journal article" date="2019" name="Sci. Rep.">
        <title>Nanopore sequencing improves the draft genome of the human pathogenic amoeba Naegleria fowleri.</title>
        <authorList>
            <person name="Liechti N."/>
            <person name="Schurch N."/>
            <person name="Bruggmann R."/>
            <person name="Wittwer M."/>
        </authorList>
    </citation>
    <scope>NUCLEOTIDE SEQUENCE [LARGE SCALE GENOMIC DNA]</scope>
    <source>
        <strain evidence="6 7">ATCC 30894</strain>
    </source>
</reference>
<evidence type="ECO:0000256" key="4">
    <source>
        <dbReference type="SAM" id="MobiDB-lite"/>
    </source>
</evidence>
<feature type="domain" description="EF-hand" evidence="5">
    <location>
        <begin position="12"/>
        <end position="47"/>
    </location>
</feature>
<dbReference type="SMART" id="SM00054">
    <property type="entry name" value="EFh"/>
    <property type="match status" value="3"/>
</dbReference>
<dbReference type="InterPro" id="IPR011992">
    <property type="entry name" value="EF-hand-dom_pair"/>
</dbReference>
<comment type="caution">
    <text evidence="6">The sequence shown here is derived from an EMBL/GenBank/DDBJ whole genome shotgun (WGS) entry which is preliminary data.</text>
</comment>
<sequence>MSSTQKQQLTPQQLEEIRKAFKNCDKDNSNSIDRQELQTLLETTLKTNLSDKMLQKYVDVQFNKNDTNKNNVIDYDEFVKLYTTLYFSPELPISMRLENKSSSFRKEPTTSTPSNTVAPPLPQKKPLTEQEKRKAKQCFDKFDLDKSGTIDRNEMSKLLESVYNENGKMSKVLFNRLVDMHMNKAGNNNVFSFNEFLGIYRNIFGEDQDAAQQSSSSGFVLPGM</sequence>
<dbReference type="Pfam" id="PF13499">
    <property type="entry name" value="EF-hand_7"/>
    <property type="match status" value="2"/>
</dbReference>
<keyword evidence="7" id="KW-1185">Reference proteome</keyword>
<evidence type="ECO:0000313" key="6">
    <source>
        <dbReference type="EMBL" id="KAF0977965.1"/>
    </source>
</evidence>
<dbReference type="RefSeq" id="XP_044562678.1">
    <property type="nucleotide sequence ID" value="XM_044706574.1"/>
</dbReference>
<dbReference type="InterPro" id="IPR002048">
    <property type="entry name" value="EF_hand_dom"/>
</dbReference>
<evidence type="ECO:0000256" key="1">
    <source>
        <dbReference type="ARBA" id="ARBA00022723"/>
    </source>
</evidence>
<dbReference type="CDD" id="cd00051">
    <property type="entry name" value="EFh"/>
    <property type="match status" value="1"/>
</dbReference>
<dbReference type="Proteomes" id="UP000444721">
    <property type="component" value="Unassembled WGS sequence"/>
</dbReference>
<dbReference type="OrthoDB" id="191686at2759"/>
<dbReference type="InterPro" id="IPR018247">
    <property type="entry name" value="EF_Hand_1_Ca_BS"/>
</dbReference>
<feature type="domain" description="EF-hand" evidence="5">
    <location>
        <begin position="53"/>
        <end position="88"/>
    </location>
</feature>
<dbReference type="EMBL" id="VFQX01000033">
    <property type="protein sequence ID" value="KAF0977965.1"/>
    <property type="molecule type" value="Genomic_DNA"/>
</dbReference>
<evidence type="ECO:0000313" key="7">
    <source>
        <dbReference type="Proteomes" id="UP000444721"/>
    </source>
</evidence>
<keyword evidence="3" id="KW-0106">Calcium</keyword>
<dbReference type="PANTHER" id="PTHR45942">
    <property type="entry name" value="PROTEIN PHOSPATASE 3 REGULATORY SUBUNIT B ALPHA ISOFORM TYPE 1"/>
    <property type="match status" value="1"/>
</dbReference>
<dbReference type="VEuPathDB" id="AmoebaDB:NF0039840"/>
<dbReference type="OMA" id="LYTTLYF"/>
<dbReference type="AlphaFoldDB" id="A0A6A5BX93"/>
<feature type="domain" description="EF-hand" evidence="5">
    <location>
        <begin position="130"/>
        <end position="165"/>
    </location>
</feature>
<feature type="region of interest" description="Disordered" evidence="4">
    <location>
        <begin position="102"/>
        <end position="132"/>
    </location>
</feature>
<accession>A0A6A5BX93</accession>
<dbReference type="PROSITE" id="PS00018">
    <property type="entry name" value="EF_HAND_1"/>
    <property type="match status" value="3"/>
</dbReference>
<keyword evidence="2" id="KW-0677">Repeat</keyword>
<dbReference type="VEuPathDB" id="AmoebaDB:FDP41_003287"/>
<keyword evidence="1" id="KW-0479">Metal-binding</keyword>
<protein>
    <recommendedName>
        <fullName evidence="5">EF-hand domain-containing protein</fullName>
    </recommendedName>
</protein>
<evidence type="ECO:0000256" key="3">
    <source>
        <dbReference type="ARBA" id="ARBA00022837"/>
    </source>
</evidence>
<evidence type="ECO:0000256" key="2">
    <source>
        <dbReference type="ARBA" id="ARBA00022737"/>
    </source>
</evidence>
<dbReference type="SUPFAM" id="SSF47473">
    <property type="entry name" value="EF-hand"/>
    <property type="match status" value="1"/>
</dbReference>
<dbReference type="Gene3D" id="1.10.238.10">
    <property type="entry name" value="EF-hand"/>
    <property type="match status" value="2"/>
</dbReference>